<dbReference type="Pfam" id="PF00326">
    <property type="entry name" value="Peptidase_S9"/>
    <property type="match status" value="1"/>
</dbReference>
<reference evidence="3 4" key="1">
    <citation type="journal article" date="2021" name="Nat. Plants">
        <title>The Taxus genome provides insights into paclitaxel biosynthesis.</title>
        <authorList>
            <person name="Xiong X."/>
            <person name="Gou J."/>
            <person name="Liao Q."/>
            <person name="Li Y."/>
            <person name="Zhou Q."/>
            <person name="Bi G."/>
            <person name="Li C."/>
            <person name="Du R."/>
            <person name="Wang X."/>
            <person name="Sun T."/>
            <person name="Guo L."/>
            <person name="Liang H."/>
            <person name="Lu P."/>
            <person name="Wu Y."/>
            <person name="Zhang Z."/>
            <person name="Ro D.K."/>
            <person name="Shang Y."/>
            <person name="Huang S."/>
            <person name="Yan J."/>
        </authorList>
    </citation>
    <scope>NUCLEOTIDE SEQUENCE [LARGE SCALE GENOMIC DNA]</scope>
    <source>
        <strain evidence="3">Ta-2019</strain>
    </source>
</reference>
<gene>
    <name evidence="3" type="ORF">KI387_020515</name>
</gene>
<feature type="domain" description="Peptidase S9 prolyl oligopeptidase catalytic" evidence="2">
    <location>
        <begin position="256"/>
        <end position="355"/>
    </location>
</feature>
<dbReference type="PANTHER" id="PTHR42776">
    <property type="entry name" value="SERINE PEPTIDASE S9 FAMILY MEMBER"/>
    <property type="match status" value="1"/>
</dbReference>
<evidence type="ECO:0000313" key="3">
    <source>
        <dbReference type="EMBL" id="KAH9318746.1"/>
    </source>
</evidence>
<feature type="non-terminal residue" evidence="3">
    <location>
        <position position="1"/>
    </location>
</feature>
<organism evidence="3 4">
    <name type="scientific">Taxus chinensis</name>
    <name type="common">Chinese yew</name>
    <name type="synonym">Taxus wallichiana var. chinensis</name>
    <dbReference type="NCBI Taxonomy" id="29808"/>
    <lineage>
        <taxon>Eukaryota</taxon>
        <taxon>Viridiplantae</taxon>
        <taxon>Streptophyta</taxon>
        <taxon>Embryophyta</taxon>
        <taxon>Tracheophyta</taxon>
        <taxon>Spermatophyta</taxon>
        <taxon>Pinopsida</taxon>
        <taxon>Pinidae</taxon>
        <taxon>Conifers II</taxon>
        <taxon>Cupressales</taxon>
        <taxon>Taxaceae</taxon>
        <taxon>Taxus</taxon>
    </lineage>
</organism>
<comment type="caution">
    <text evidence="3">The sequence shown here is derived from an EMBL/GenBank/DDBJ whole genome shotgun (WGS) entry which is preliminary data.</text>
</comment>
<dbReference type="EMBL" id="JAHRHJ020000004">
    <property type="protein sequence ID" value="KAH9318746.1"/>
    <property type="molecule type" value="Genomic_DNA"/>
</dbReference>
<keyword evidence="1" id="KW-0378">Hydrolase</keyword>
<dbReference type="CDD" id="cd09272">
    <property type="entry name" value="RNase_HI_RT_Ty1"/>
    <property type="match status" value="1"/>
</dbReference>
<evidence type="ECO:0000259" key="2">
    <source>
        <dbReference type="Pfam" id="PF00326"/>
    </source>
</evidence>
<dbReference type="PANTHER" id="PTHR42776:SF28">
    <property type="entry name" value="GLUTAMYL ENDOPEPTIDASE, CHLOROPLASTIC-RELATED"/>
    <property type="match status" value="1"/>
</dbReference>
<accession>A0AA38G8X7</accession>
<dbReference type="GO" id="GO:0006508">
    <property type="term" value="P:proteolysis"/>
    <property type="evidence" value="ECO:0007669"/>
    <property type="project" value="InterPro"/>
</dbReference>
<sequence>MTDHGEIHYCLGIQISRDREKRKIHLSQESYIRNILKKFGMENCKPVSTPMEVGNKLSLDMCPKTQEEESYMSMVPYQNVVGSLMYAMVSSRPDIAHAVSIVSQYSSNPGPQHWVAVKRIFRYLQGTAKHGIRFNGSSKKSLQLTGYCDADWAGDVDSKRSTSGFYFILGGGAVSWASKKQRSVSLSSAEAEYIAACQVAKKLIWLRRLLQDIEVTQSQPTILKFAILSGPTVPIIGEGDEEANDRYVEQLVASAEAAVDEVVRRGVAHPNKIAIGGHSYGAFMTANLLAHAPHLFCCGVARSGAYNRTLTPFGFQNEERTLWEATCTYVEMSPFMLANKIKKPLLLVHGEEDNNPGTLT</sequence>
<name>A0AA38G8X7_TAXCH</name>
<dbReference type="InterPro" id="IPR001375">
    <property type="entry name" value="Peptidase_S9_cat"/>
</dbReference>
<evidence type="ECO:0000313" key="4">
    <source>
        <dbReference type="Proteomes" id="UP000824469"/>
    </source>
</evidence>
<keyword evidence="4" id="KW-1185">Reference proteome</keyword>
<dbReference type="SUPFAM" id="SSF53474">
    <property type="entry name" value="alpha/beta-Hydrolases"/>
    <property type="match status" value="1"/>
</dbReference>
<dbReference type="InterPro" id="IPR029058">
    <property type="entry name" value="AB_hydrolase_fold"/>
</dbReference>
<evidence type="ECO:0000256" key="1">
    <source>
        <dbReference type="ARBA" id="ARBA00022801"/>
    </source>
</evidence>
<dbReference type="AlphaFoldDB" id="A0AA38G8X7"/>
<dbReference type="GO" id="GO:0004252">
    <property type="term" value="F:serine-type endopeptidase activity"/>
    <property type="evidence" value="ECO:0007669"/>
    <property type="project" value="TreeGrafter"/>
</dbReference>
<protein>
    <recommendedName>
        <fullName evidence="2">Peptidase S9 prolyl oligopeptidase catalytic domain-containing protein</fullName>
    </recommendedName>
</protein>
<dbReference type="Proteomes" id="UP000824469">
    <property type="component" value="Unassembled WGS sequence"/>
</dbReference>
<proteinExistence type="predicted"/>
<dbReference type="Gene3D" id="3.40.50.1820">
    <property type="entry name" value="alpha/beta hydrolase"/>
    <property type="match status" value="1"/>
</dbReference>